<feature type="domain" description="HVO-0513-like N-terminal" evidence="4">
    <location>
        <begin position="16"/>
        <end position="149"/>
    </location>
</feature>
<accession>A0A384KS16</accession>
<dbReference type="GO" id="GO:0003677">
    <property type="term" value="F:DNA binding"/>
    <property type="evidence" value="ECO:0007669"/>
    <property type="project" value="InterPro"/>
</dbReference>
<dbReference type="SUPFAM" id="SSF46894">
    <property type="entry name" value="C-terminal effector domain of the bipartite response regulators"/>
    <property type="match status" value="1"/>
</dbReference>
<protein>
    <submittedName>
        <fullName evidence="5">Bacterio-opsin activator-like protein</fullName>
    </submittedName>
</protein>
<evidence type="ECO:0000256" key="1">
    <source>
        <dbReference type="ARBA" id="ARBA00023015"/>
    </source>
</evidence>
<dbReference type="PANTHER" id="PTHR34236">
    <property type="entry name" value="DIMETHYL SULFOXIDE REDUCTASE TRANSCRIPTIONAL ACTIVATOR"/>
    <property type="match status" value="1"/>
</dbReference>
<dbReference type="Pfam" id="PF04967">
    <property type="entry name" value="HTH_10"/>
    <property type="match status" value="1"/>
</dbReference>
<proteinExistence type="predicted"/>
<gene>
    <name evidence="5" type="ORF">C498_16124</name>
</gene>
<dbReference type="PANTHER" id="PTHR34236:SF1">
    <property type="entry name" value="DIMETHYL SULFOXIDE REDUCTASE TRANSCRIPTIONAL ACTIVATOR"/>
    <property type="match status" value="1"/>
</dbReference>
<evidence type="ECO:0000313" key="6">
    <source>
        <dbReference type="Proteomes" id="UP000011532"/>
    </source>
</evidence>
<feature type="domain" description="HTH bat-type" evidence="3">
    <location>
        <begin position="160"/>
        <end position="211"/>
    </location>
</feature>
<name>A0A384KS16_HALVD</name>
<dbReference type="GeneID" id="8926406"/>
<evidence type="ECO:0000256" key="2">
    <source>
        <dbReference type="ARBA" id="ARBA00023163"/>
    </source>
</evidence>
<keyword evidence="2" id="KW-0804">Transcription</keyword>
<dbReference type="InterPro" id="IPR036388">
    <property type="entry name" value="WH-like_DNA-bd_sf"/>
</dbReference>
<dbReference type="Gene3D" id="1.10.10.10">
    <property type="entry name" value="Winged helix-like DNA-binding domain superfamily/Winged helix DNA-binding domain"/>
    <property type="match status" value="1"/>
</dbReference>
<dbReference type="Pfam" id="PF24278">
    <property type="entry name" value="HVO_0513_N"/>
    <property type="match status" value="1"/>
</dbReference>
<sequence>MRYTTLRLGWDDTELHPLTEAFTDDAGVTIESLHYVNSVDDGGYTELSRLRGDLDAAREILDSISEVRAFDVSAAGIAYIHYESSPLMDRLLAVVFDHAVVLTWPVTFARPNGNLSAQLTLLGTEDALSHAIATIPAEIDVSLVRTGRYEASVHDPLSSLTDRQREVLDVAVRAGYYEVPREATHREIAAELAVAPGTVSEHLQRIEANLVSALVGATGADGEP</sequence>
<dbReference type="InterPro" id="IPR016032">
    <property type="entry name" value="Sig_transdc_resp-reg_C-effctor"/>
</dbReference>
<evidence type="ECO:0000259" key="3">
    <source>
        <dbReference type="Pfam" id="PF04967"/>
    </source>
</evidence>
<dbReference type="RefSeq" id="WP_004044410.1">
    <property type="nucleotide sequence ID" value="NC_013967.1"/>
</dbReference>
<dbReference type="InterPro" id="IPR007050">
    <property type="entry name" value="HTH_bacterioopsin"/>
</dbReference>
<keyword evidence="1" id="KW-0805">Transcription regulation</keyword>
<dbReference type="AlphaFoldDB" id="A0A384KS16"/>
<dbReference type="GO" id="GO:0006355">
    <property type="term" value="P:regulation of DNA-templated transcription"/>
    <property type="evidence" value="ECO:0007669"/>
    <property type="project" value="InterPro"/>
</dbReference>
<reference evidence="6" key="1">
    <citation type="submission" date="2012-11" db="EMBL/GenBank/DDBJ databases">
        <authorList>
            <person name="Becker E.A."/>
            <person name="Seitzer P."/>
            <person name="Tritt A."/>
            <person name="Larsen D."/>
            <person name="Yao A."/>
            <person name="Wu D."/>
            <person name="Darling A."/>
            <person name="Eisen J.A."/>
            <person name="Facciotti M.T."/>
        </authorList>
    </citation>
    <scope>NUCLEOTIDE SEQUENCE [LARGE SCALE GENOMIC DNA]</scope>
    <source>
        <strain evidence="6">ATCC 29605 / DSM 3757 / JCM 8879 / NBRC 14742 / NCIMB 2012 / VKM B-1768 / DS2</strain>
    </source>
</reference>
<evidence type="ECO:0000313" key="5">
    <source>
        <dbReference type="EMBL" id="ELY25892.1"/>
    </source>
</evidence>
<dbReference type="InterPro" id="IPR056493">
    <property type="entry name" value="HVO_0513_N"/>
</dbReference>
<organism evidence="5 6">
    <name type="scientific">Haloferax volcanii (strain ATCC 29605 / DSM 3757 / JCM 8879 / NBRC 14742 / NCIMB 2012 / VKM B-1768 / DS2)</name>
    <name type="common">Halobacterium volcanii</name>
    <dbReference type="NCBI Taxonomy" id="309800"/>
    <lineage>
        <taxon>Archaea</taxon>
        <taxon>Methanobacteriati</taxon>
        <taxon>Methanobacteriota</taxon>
        <taxon>Stenosarchaea group</taxon>
        <taxon>Halobacteria</taxon>
        <taxon>Halobacteriales</taxon>
        <taxon>Haloferacaceae</taxon>
        <taxon>Haloferax</taxon>
    </lineage>
</organism>
<dbReference type="Proteomes" id="UP000011532">
    <property type="component" value="Unassembled WGS sequence"/>
</dbReference>
<reference evidence="5 6" key="2">
    <citation type="journal article" date="2014" name="PLoS Genet.">
        <title>Phylogenetically driven sequencing of extremely halophilic archaea reveals strategies for static and dynamic osmo-response.</title>
        <authorList>
            <person name="Becker E.A."/>
            <person name="Seitzer P.M."/>
            <person name="Tritt A."/>
            <person name="Larsen D."/>
            <person name="Krusor M."/>
            <person name="Yao A.I."/>
            <person name="Wu D."/>
            <person name="Madern D."/>
            <person name="Eisen J.A."/>
            <person name="Darling A.E."/>
            <person name="Facciotti M.T."/>
        </authorList>
    </citation>
    <scope>NUCLEOTIDE SEQUENCE [LARGE SCALE GENOMIC DNA]</scope>
    <source>
        <strain evidence="6">ATCC 29605 / DSM 3757 / JCM 8879 / NBRC 14742 / NCIMB 2012 / VKM B-1768 / DS2</strain>
    </source>
</reference>
<comment type="caution">
    <text evidence="5">The sequence shown here is derived from an EMBL/GenBank/DDBJ whole genome shotgun (WGS) entry which is preliminary data.</text>
</comment>
<evidence type="ECO:0000259" key="4">
    <source>
        <dbReference type="Pfam" id="PF24278"/>
    </source>
</evidence>
<dbReference type="EMBL" id="AOHU01000100">
    <property type="protein sequence ID" value="ELY25892.1"/>
    <property type="molecule type" value="Genomic_DNA"/>
</dbReference>
<dbReference type="OrthoDB" id="27447at2157"/>